<dbReference type="InterPro" id="IPR050858">
    <property type="entry name" value="Mal-CoA-ACP_Trans/PKS_FabD"/>
</dbReference>
<dbReference type="Proteomes" id="UP000054600">
    <property type="component" value="Unassembled WGS sequence"/>
</dbReference>
<dbReference type="GO" id="GO:0004314">
    <property type="term" value="F:[acyl-carrier-protein] S-malonyltransferase activity"/>
    <property type="evidence" value="ECO:0007669"/>
    <property type="project" value="UniProtKB-EC"/>
</dbReference>
<evidence type="ECO:0000256" key="3">
    <source>
        <dbReference type="ARBA" id="ARBA00022679"/>
    </source>
</evidence>
<dbReference type="SUPFAM" id="SSF55048">
    <property type="entry name" value="Probable ACP-binding domain of malonyl-CoA ACP transacylase"/>
    <property type="match status" value="1"/>
</dbReference>
<evidence type="ECO:0000256" key="7">
    <source>
        <dbReference type="PIRSR" id="PIRSR000446-1"/>
    </source>
</evidence>
<protein>
    <recommendedName>
        <fullName evidence="2 6">Malonyl CoA-acyl carrier protein transacylase</fullName>
        <ecNumber evidence="1 6">2.3.1.39</ecNumber>
    </recommendedName>
</protein>
<sequence>MIIDMFPGQGSQHVGMGKDLFPGYPQEIKEASELLGYDVVDACLNDDGQKLNFTQYTQPLLYLVCTLAYLNKKSKPDAVTGHSLGLYPALFAAGVVTFTQGLSIVKERARLMAQAQNGSMLAVIGADCDKLDDLLVSLGFTDVDVANDNTYTQRVLSGKKNRLDELKPLLQNHNFRVVSLAVSGAFHSRYMKEAASAFFNFLTPFQFAEPQIPVISTTHGGLITTSHLLEELAYQLVQPVRWRQSITQIISNNPQVIFNEVGPGHVLTQLNQQILAHNKDSK</sequence>
<dbReference type="PANTHER" id="PTHR42681">
    <property type="entry name" value="MALONYL-COA-ACYL CARRIER PROTEIN TRANSACYLASE, MITOCHONDRIAL"/>
    <property type="match status" value="1"/>
</dbReference>
<dbReference type="RefSeq" id="WP_018577279.1">
    <property type="nucleotide sequence ID" value="NZ_KB892398.1"/>
</dbReference>
<feature type="domain" description="Malonyl-CoA:ACP transacylase (MAT)" evidence="8">
    <location>
        <begin position="5"/>
        <end position="281"/>
    </location>
</feature>
<reference evidence="9 10" key="1">
    <citation type="submission" date="2015-11" db="EMBL/GenBank/DDBJ databases">
        <title>Genomic analysis of 38 Legionella species identifies large and diverse effector repertoires.</title>
        <authorList>
            <person name="Burstein D."/>
            <person name="Amaro F."/>
            <person name="Zusman T."/>
            <person name="Lifshitz Z."/>
            <person name="Cohen O."/>
            <person name="Gilbert J.A."/>
            <person name="Pupko T."/>
            <person name="Shuman H.A."/>
            <person name="Segal G."/>
        </authorList>
    </citation>
    <scope>NUCLEOTIDE SEQUENCE [LARGE SCALE GENOMIC DNA]</scope>
    <source>
        <strain evidence="9 10">ATCC 49655</strain>
    </source>
</reference>
<dbReference type="InterPro" id="IPR014043">
    <property type="entry name" value="Acyl_transferase_dom"/>
</dbReference>
<dbReference type="PIRSF" id="PIRSF000446">
    <property type="entry name" value="Mct"/>
    <property type="match status" value="1"/>
</dbReference>
<comment type="caution">
    <text evidence="9">The sequence shown here is derived from an EMBL/GenBank/DDBJ whole genome shotgun (WGS) entry which is preliminary data.</text>
</comment>
<dbReference type="AlphaFoldDB" id="A0A0W0YZG0"/>
<organism evidence="9 10">
    <name type="scientific">Legionella shakespearei DSM 23087</name>
    <dbReference type="NCBI Taxonomy" id="1122169"/>
    <lineage>
        <taxon>Bacteria</taxon>
        <taxon>Pseudomonadati</taxon>
        <taxon>Pseudomonadota</taxon>
        <taxon>Gammaproteobacteria</taxon>
        <taxon>Legionellales</taxon>
        <taxon>Legionellaceae</taxon>
        <taxon>Legionella</taxon>
    </lineage>
</organism>
<evidence type="ECO:0000259" key="8">
    <source>
        <dbReference type="SMART" id="SM00827"/>
    </source>
</evidence>
<keyword evidence="3 6" id="KW-0808">Transferase</keyword>
<dbReference type="PANTHER" id="PTHR42681:SF1">
    <property type="entry name" value="MALONYL-COA-ACYL CARRIER PROTEIN TRANSACYLASE, MITOCHONDRIAL"/>
    <property type="match status" value="1"/>
</dbReference>
<dbReference type="Pfam" id="PF00698">
    <property type="entry name" value="Acyl_transf_1"/>
    <property type="match status" value="1"/>
</dbReference>
<keyword evidence="4 6" id="KW-0012">Acyltransferase</keyword>
<dbReference type="Gene3D" id="3.40.366.10">
    <property type="entry name" value="Malonyl-Coenzyme A Acyl Carrier Protein, domain 2"/>
    <property type="match status" value="1"/>
</dbReference>
<feature type="active site" evidence="7">
    <location>
        <position position="83"/>
    </location>
</feature>
<dbReference type="InterPro" id="IPR016036">
    <property type="entry name" value="Malonyl_transacylase_ACP-bd"/>
</dbReference>
<evidence type="ECO:0000256" key="6">
    <source>
        <dbReference type="PIRNR" id="PIRNR000446"/>
    </source>
</evidence>
<dbReference type="GO" id="GO:0006633">
    <property type="term" value="P:fatty acid biosynthetic process"/>
    <property type="evidence" value="ECO:0007669"/>
    <property type="project" value="TreeGrafter"/>
</dbReference>
<evidence type="ECO:0000256" key="5">
    <source>
        <dbReference type="ARBA" id="ARBA00048462"/>
    </source>
</evidence>
<dbReference type="OrthoDB" id="9808564at2"/>
<dbReference type="eggNOG" id="COG0331">
    <property type="taxonomic scope" value="Bacteria"/>
</dbReference>
<dbReference type="SMART" id="SM00827">
    <property type="entry name" value="PKS_AT"/>
    <property type="match status" value="1"/>
</dbReference>
<dbReference type="PATRIC" id="fig|1122169.6.peg.1408"/>
<evidence type="ECO:0000256" key="2">
    <source>
        <dbReference type="ARBA" id="ARBA00018953"/>
    </source>
</evidence>
<comment type="similarity">
    <text evidence="6">Belongs to the fabD family.</text>
</comment>
<evidence type="ECO:0000256" key="1">
    <source>
        <dbReference type="ARBA" id="ARBA00013258"/>
    </source>
</evidence>
<dbReference type="Gene3D" id="3.30.70.250">
    <property type="entry name" value="Malonyl-CoA ACP transacylase, ACP-binding"/>
    <property type="match status" value="1"/>
</dbReference>
<evidence type="ECO:0000313" key="10">
    <source>
        <dbReference type="Proteomes" id="UP000054600"/>
    </source>
</evidence>
<comment type="catalytic activity">
    <reaction evidence="5 6">
        <text>holo-[ACP] + malonyl-CoA = malonyl-[ACP] + CoA</text>
        <dbReference type="Rhea" id="RHEA:41792"/>
        <dbReference type="Rhea" id="RHEA-COMP:9623"/>
        <dbReference type="Rhea" id="RHEA-COMP:9685"/>
        <dbReference type="ChEBI" id="CHEBI:57287"/>
        <dbReference type="ChEBI" id="CHEBI:57384"/>
        <dbReference type="ChEBI" id="CHEBI:64479"/>
        <dbReference type="ChEBI" id="CHEBI:78449"/>
        <dbReference type="EC" id="2.3.1.39"/>
    </reaction>
</comment>
<proteinExistence type="inferred from homology"/>
<keyword evidence="10" id="KW-1185">Reference proteome</keyword>
<dbReference type="InterPro" id="IPR024925">
    <property type="entry name" value="Malonyl_CoA-ACP_transAc"/>
</dbReference>
<dbReference type="EMBL" id="LNYW01000034">
    <property type="protein sequence ID" value="KTD61971.1"/>
    <property type="molecule type" value="Genomic_DNA"/>
</dbReference>
<feature type="active site" evidence="7">
    <location>
        <position position="187"/>
    </location>
</feature>
<dbReference type="EC" id="2.3.1.39" evidence="1 6"/>
<dbReference type="InterPro" id="IPR001227">
    <property type="entry name" value="Ac_transferase_dom_sf"/>
</dbReference>
<dbReference type="InterPro" id="IPR016035">
    <property type="entry name" value="Acyl_Trfase/lysoPLipase"/>
</dbReference>
<accession>A0A0W0YZG0</accession>
<dbReference type="GO" id="GO:0005829">
    <property type="term" value="C:cytosol"/>
    <property type="evidence" value="ECO:0007669"/>
    <property type="project" value="TreeGrafter"/>
</dbReference>
<evidence type="ECO:0000313" key="9">
    <source>
        <dbReference type="EMBL" id="KTD61971.1"/>
    </source>
</evidence>
<dbReference type="SUPFAM" id="SSF52151">
    <property type="entry name" value="FabD/lysophospholipase-like"/>
    <property type="match status" value="1"/>
</dbReference>
<name>A0A0W0YZG0_9GAMM</name>
<gene>
    <name evidence="9" type="primary">fabD_1</name>
    <name evidence="9" type="ORF">Lsha_1220</name>
</gene>
<dbReference type="STRING" id="1122169.Lsha_1220"/>
<evidence type="ECO:0000256" key="4">
    <source>
        <dbReference type="ARBA" id="ARBA00023315"/>
    </source>
</evidence>